<comment type="caution">
    <text evidence="2">The sequence shown here is derived from an EMBL/GenBank/DDBJ whole genome shotgun (WGS) entry which is preliminary data.</text>
</comment>
<evidence type="ECO:0000313" key="2">
    <source>
        <dbReference type="EMBL" id="OBI48130.1"/>
    </source>
</evidence>
<evidence type="ECO:0000313" key="3">
    <source>
        <dbReference type="Proteomes" id="UP000093592"/>
    </source>
</evidence>
<name>A0A1A2ZD28_9MYCO</name>
<protein>
    <recommendedName>
        <fullName evidence="4">Chitin-binding type-2 domain-containing protein</fullName>
    </recommendedName>
</protein>
<evidence type="ECO:0008006" key="4">
    <source>
        <dbReference type="Google" id="ProtNLM"/>
    </source>
</evidence>
<sequence length="81" mass="8382">MNNLVGRLAAAIMLAAATMAVAVVGTPALGSAEPLNCPEGQYWEPTGNVCRPLGVGPQPINCPEGQYWHPGDNVCKPLGQP</sequence>
<dbReference type="OrthoDB" id="4629142at2"/>
<reference evidence="3" key="1">
    <citation type="submission" date="2016-06" db="EMBL/GenBank/DDBJ databases">
        <authorList>
            <person name="Sutton G."/>
            <person name="Brinkac L."/>
            <person name="Sanka R."/>
            <person name="Adams M."/>
            <person name="Lau E."/>
            <person name="Sam S."/>
            <person name="Sreng N."/>
            <person name="Him V."/>
            <person name="Kerleguer A."/>
            <person name="Cheng S."/>
        </authorList>
    </citation>
    <scope>NUCLEOTIDE SEQUENCE [LARGE SCALE GENOMIC DNA]</scope>
    <source>
        <strain evidence="3">E861</strain>
    </source>
</reference>
<evidence type="ECO:0000256" key="1">
    <source>
        <dbReference type="SAM" id="SignalP"/>
    </source>
</evidence>
<feature type="chain" id="PRO_5008318886" description="Chitin-binding type-2 domain-containing protein" evidence="1">
    <location>
        <begin position="23"/>
        <end position="81"/>
    </location>
</feature>
<dbReference type="AlphaFoldDB" id="A0A1A2ZD28"/>
<gene>
    <name evidence="2" type="ORF">A5707_18665</name>
</gene>
<proteinExistence type="predicted"/>
<dbReference type="EMBL" id="LZKJ01000080">
    <property type="protein sequence ID" value="OBI48130.1"/>
    <property type="molecule type" value="Genomic_DNA"/>
</dbReference>
<dbReference type="Proteomes" id="UP000093592">
    <property type="component" value="Unassembled WGS sequence"/>
</dbReference>
<organism evidence="2 3">
    <name type="scientific">Mycobacterium kyorinense</name>
    <dbReference type="NCBI Taxonomy" id="487514"/>
    <lineage>
        <taxon>Bacteria</taxon>
        <taxon>Bacillati</taxon>
        <taxon>Actinomycetota</taxon>
        <taxon>Actinomycetes</taxon>
        <taxon>Mycobacteriales</taxon>
        <taxon>Mycobacteriaceae</taxon>
        <taxon>Mycobacterium</taxon>
    </lineage>
</organism>
<accession>A0A1A2ZD28</accession>
<keyword evidence="1" id="KW-0732">Signal</keyword>
<dbReference type="RefSeq" id="WP_065014067.1">
    <property type="nucleotide sequence ID" value="NZ_LZKJ01000080.1"/>
</dbReference>
<feature type="signal peptide" evidence="1">
    <location>
        <begin position="1"/>
        <end position="22"/>
    </location>
</feature>